<evidence type="ECO:0000313" key="1">
    <source>
        <dbReference type="EMBL" id="MQL81432.1"/>
    </source>
</evidence>
<proteinExistence type="predicted"/>
<keyword evidence="2" id="KW-1185">Reference proteome</keyword>
<reference evidence="1" key="1">
    <citation type="submission" date="2017-07" db="EMBL/GenBank/DDBJ databases">
        <title>Taro Niue Genome Assembly and Annotation.</title>
        <authorList>
            <person name="Atibalentja N."/>
            <person name="Keating K."/>
            <person name="Fields C.J."/>
        </authorList>
    </citation>
    <scope>NUCLEOTIDE SEQUENCE</scope>
    <source>
        <strain evidence="1">Niue_2</strain>
        <tissue evidence="1">Leaf</tissue>
    </source>
</reference>
<comment type="caution">
    <text evidence="1">The sequence shown here is derived from an EMBL/GenBank/DDBJ whole genome shotgun (WGS) entry which is preliminary data.</text>
</comment>
<dbReference type="AlphaFoldDB" id="A0A843U7N5"/>
<evidence type="ECO:0000313" key="2">
    <source>
        <dbReference type="Proteomes" id="UP000652761"/>
    </source>
</evidence>
<protein>
    <submittedName>
        <fullName evidence="1">Uncharacterized protein</fullName>
    </submittedName>
</protein>
<accession>A0A843U7N5</accession>
<organism evidence="1 2">
    <name type="scientific">Colocasia esculenta</name>
    <name type="common">Wild taro</name>
    <name type="synonym">Arum esculentum</name>
    <dbReference type="NCBI Taxonomy" id="4460"/>
    <lineage>
        <taxon>Eukaryota</taxon>
        <taxon>Viridiplantae</taxon>
        <taxon>Streptophyta</taxon>
        <taxon>Embryophyta</taxon>
        <taxon>Tracheophyta</taxon>
        <taxon>Spermatophyta</taxon>
        <taxon>Magnoliopsida</taxon>
        <taxon>Liliopsida</taxon>
        <taxon>Araceae</taxon>
        <taxon>Aroideae</taxon>
        <taxon>Colocasieae</taxon>
        <taxon>Colocasia</taxon>
    </lineage>
</organism>
<sequence length="237" mass="25549">MVTRGVHLQYDVPDVESVSVHTRVEFYRAPIFCCITWTWSDAPSRGLACGGSPPVSRDVESVSVLCVLLVVVSSRSPWSPFSTARWVRGQLACVVELRYFVLTLLGCCQDSGYWSGTGNADHGSLQLVSEPGDVVLGPSWCQRVVTQECVVFPDLVVCVRGPEGFGLSALDLVEHHELEFGCLVLVCVPSGALAHCVEPWMTSGVVMAPCVVFAHLDSTVSSVGMGCRLVCPDNEVC</sequence>
<dbReference type="Proteomes" id="UP000652761">
    <property type="component" value="Unassembled WGS sequence"/>
</dbReference>
<name>A0A843U7N5_COLES</name>
<dbReference type="EMBL" id="NMUH01000567">
    <property type="protein sequence ID" value="MQL81432.1"/>
    <property type="molecule type" value="Genomic_DNA"/>
</dbReference>
<gene>
    <name evidence="1" type="ORF">Taro_013893</name>
</gene>